<reference evidence="19 20" key="1">
    <citation type="submission" date="2018-12" db="EMBL/GenBank/DDBJ databases">
        <title>The whole draft genome of Aquabacterium sp. SJQ9.</title>
        <authorList>
            <person name="Sun L."/>
            <person name="Gao X."/>
            <person name="Chen W."/>
            <person name="Huang K."/>
        </authorList>
    </citation>
    <scope>NUCLEOTIDE SEQUENCE [LARGE SCALE GENOMIC DNA]</scope>
    <source>
        <strain evidence="19 20">SJQ9</strain>
    </source>
</reference>
<evidence type="ECO:0000256" key="9">
    <source>
        <dbReference type="ARBA" id="ARBA00023065"/>
    </source>
</evidence>
<feature type="region of interest" description="Disordered" evidence="17">
    <location>
        <begin position="1"/>
        <end position="20"/>
    </location>
</feature>
<keyword evidence="12 19" id="KW-0675">Receptor</keyword>
<comment type="similarity">
    <text evidence="2 14 16">Belongs to the TonB-dependent receptor family.</text>
</comment>
<feature type="short sequence motif" description="TonB C-terminal box" evidence="15">
    <location>
        <begin position="823"/>
        <end position="840"/>
    </location>
</feature>
<evidence type="ECO:0000256" key="5">
    <source>
        <dbReference type="ARBA" id="ARBA00022496"/>
    </source>
</evidence>
<dbReference type="InterPro" id="IPR037066">
    <property type="entry name" value="Plug_dom_sf"/>
</dbReference>
<accession>A0A426V7E4</accession>
<name>A0A426V7E4_9BURK</name>
<dbReference type="Proteomes" id="UP000269265">
    <property type="component" value="Unassembled WGS sequence"/>
</dbReference>
<dbReference type="PANTHER" id="PTHR32552">
    <property type="entry name" value="FERRICHROME IRON RECEPTOR-RELATED"/>
    <property type="match status" value="1"/>
</dbReference>
<proteinExistence type="inferred from homology"/>
<evidence type="ECO:0000256" key="16">
    <source>
        <dbReference type="RuleBase" id="RU003357"/>
    </source>
</evidence>
<evidence type="ECO:0000256" key="14">
    <source>
        <dbReference type="PROSITE-ProRule" id="PRU01360"/>
    </source>
</evidence>
<evidence type="ECO:0000313" key="20">
    <source>
        <dbReference type="Proteomes" id="UP000269265"/>
    </source>
</evidence>
<evidence type="ECO:0000256" key="1">
    <source>
        <dbReference type="ARBA" id="ARBA00004571"/>
    </source>
</evidence>
<sequence length="840" mass="91301">MTSQRSSRLRRTSVRAANPSPALCPSPLRGVSEAVLRSVLGAALLVPAVLPMLPGQAHAQSVGESRHYSIAAGSLDKALTAFAASSGVMLSFEPSQVQGLQSAGLQGEHTVWGGFSLLLQGTGLEAQSRGPGSYVLRKGSIQSSAADAAGALPGVTVRSRRTAESEGTGSYTSIAPVTSATKLGMTLRETPQSVTVITKQRMEDQGITQMDDIFRQTTGLTFVQVGSQGTDNNAVYSRGFEVDNYQIDGVPQLSNWLTQTADMIAYDRVEVIRGANGLTNGVGSPAATINLVRKRPFADFQASVTGTVGSWDKRRVEADISIPFNDSGSVRGRVAVALQENESWVDRLKEEKRLFYGIVEADLGRNTKLSGGLEYQQHDADEGARSGLPLFFSDGTPTHFSRSSSSATNWAYSRQTQKQFFVSLDHQFDSGWAVRANFNQSRREYDDVIGYAIYQAPDRVTGAGLGVYGNKWNSAPTQRALDLYASGPFELFGRKHELVAGYNVSRTTYDAPGYGSWRVLANAVPNVFDWDGSTAAIAPFVASSMTHFSERQAGWYSTVRLKPADGLAVILGARITDWERSTRDKNYDGSASTPISQSEKGKLVPYAGLVVDVMPQWSVYGSYTGIFKPQDNMVSETEYLDPLKGKAYEVGTKASFFKERLNVSLAVFEIRQDNFAVENPTAPPLENGNQPYMAVPGTVTRGYEAEVSGELARGWQLSAGYTFSKSRDREGDALVTNVPQQQFKLFSSYRLSHVGRGLTLGGGVVYMGDAYTDRVGPSRNQRFTQPAYAVVDLMARYPFSDKLSASVNLGNAFNKTYYTSTSSTYYGAPRNVNLTVKYQF</sequence>
<keyword evidence="13 14" id="KW-0998">Cell outer membrane</keyword>
<dbReference type="GO" id="GO:0015891">
    <property type="term" value="P:siderophore transport"/>
    <property type="evidence" value="ECO:0007669"/>
    <property type="project" value="InterPro"/>
</dbReference>
<evidence type="ECO:0000256" key="11">
    <source>
        <dbReference type="ARBA" id="ARBA00023136"/>
    </source>
</evidence>
<feature type="domain" description="Secretin/TonB short N-terminal" evidence="18">
    <location>
        <begin position="88"/>
        <end position="139"/>
    </location>
</feature>
<keyword evidence="4 14" id="KW-1134">Transmembrane beta strand</keyword>
<keyword evidence="6 14" id="KW-0812">Transmembrane</keyword>
<dbReference type="Gene3D" id="2.170.130.10">
    <property type="entry name" value="TonB-dependent receptor, plug domain"/>
    <property type="match status" value="1"/>
</dbReference>
<evidence type="ECO:0000256" key="10">
    <source>
        <dbReference type="ARBA" id="ARBA00023077"/>
    </source>
</evidence>
<dbReference type="SMART" id="SM00965">
    <property type="entry name" value="STN"/>
    <property type="match status" value="1"/>
</dbReference>
<keyword evidence="8" id="KW-0408">Iron</keyword>
<evidence type="ECO:0000256" key="7">
    <source>
        <dbReference type="ARBA" id="ARBA00022729"/>
    </source>
</evidence>
<keyword evidence="11 14" id="KW-0472">Membrane</keyword>
<evidence type="ECO:0000259" key="18">
    <source>
        <dbReference type="SMART" id="SM00965"/>
    </source>
</evidence>
<dbReference type="GO" id="GO:0038023">
    <property type="term" value="F:signaling receptor activity"/>
    <property type="evidence" value="ECO:0007669"/>
    <property type="project" value="InterPro"/>
</dbReference>
<dbReference type="RefSeq" id="WP_125244843.1">
    <property type="nucleotide sequence ID" value="NZ_RSED01000018.1"/>
</dbReference>
<keyword evidence="20" id="KW-1185">Reference proteome</keyword>
<evidence type="ECO:0000256" key="13">
    <source>
        <dbReference type="ARBA" id="ARBA00023237"/>
    </source>
</evidence>
<keyword evidence="9" id="KW-0406">Ion transport</keyword>
<keyword evidence="5" id="KW-0410">Iron transport</keyword>
<evidence type="ECO:0000256" key="4">
    <source>
        <dbReference type="ARBA" id="ARBA00022452"/>
    </source>
</evidence>
<dbReference type="GO" id="GO:0009279">
    <property type="term" value="C:cell outer membrane"/>
    <property type="evidence" value="ECO:0007669"/>
    <property type="project" value="UniProtKB-SubCell"/>
</dbReference>
<keyword evidence="7" id="KW-0732">Signal</keyword>
<evidence type="ECO:0000256" key="15">
    <source>
        <dbReference type="PROSITE-ProRule" id="PRU10144"/>
    </source>
</evidence>
<gene>
    <name evidence="19" type="ORF">EIP75_18905</name>
</gene>
<dbReference type="InterPro" id="IPR011662">
    <property type="entry name" value="Secretin/TonB_short_N"/>
</dbReference>
<comment type="caution">
    <text evidence="19">The sequence shown here is derived from an EMBL/GenBank/DDBJ whole genome shotgun (WGS) entry which is preliminary data.</text>
</comment>
<dbReference type="InterPro" id="IPR036942">
    <property type="entry name" value="Beta-barrel_TonB_sf"/>
</dbReference>
<dbReference type="InterPro" id="IPR010105">
    <property type="entry name" value="TonB_sidphr_rcpt"/>
</dbReference>
<evidence type="ECO:0000256" key="6">
    <source>
        <dbReference type="ARBA" id="ARBA00022692"/>
    </source>
</evidence>
<dbReference type="FunFam" id="2.170.130.10:FF:000010">
    <property type="entry name" value="Ferripyoverdine receptor"/>
    <property type="match status" value="1"/>
</dbReference>
<dbReference type="Pfam" id="PF00593">
    <property type="entry name" value="TonB_dep_Rec_b-barrel"/>
    <property type="match status" value="1"/>
</dbReference>
<dbReference type="InterPro" id="IPR039426">
    <property type="entry name" value="TonB-dep_rcpt-like"/>
</dbReference>
<organism evidence="19 20">
    <name type="scientific">Aquabacterium soli</name>
    <dbReference type="NCBI Taxonomy" id="2493092"/>
    <lineage>
        <taxon>Bacteria</taxon>
        <taxon>Pseudomonadati</taxon>
        <taxon>Pseudomonadota</taxon>
        <taxon>Betaproteobacteria</taxon>
        <taxon>Burkholderiales</taxon>
        <taxon>Aquabacterium</taxon>
    </lineage>
</organism>
<dbReference type="GO" id="GO:0015344">
    <property type="term" value="F:siderophore uptake transmembrane transporter activity"/>
    <property type="evidence" value="ECO:0007669"/>
    <property type="project" value="TreeGrafter"/>
</dbReference>
<comment type="subcellular location">
    <subcellularLocation>
        <location evidence="1 14">Cell outer membrane</location>
        <topology evidence="1 14">Multi-pass membrane protein</topology>
    </subcellularLocation>
</comment>
<evidence type="ECO:0000313" key="19">
    <source>
        <dbReference type="EMBL" id="RRS02836.1"/>
    </source>
</evidence>
<dbReference type="OrthoDB" id="174652at2"/>
<dbReference type="PANTHER" id="PTHR32552:SF74">
    <property type="entry name" value="HYDROXAMATE SIDEROPHORE RECEPTOR FHUE"/>
    <property type="match status" value="1"/>
</dbReference>
<keyword evidence="3 14" id="KW-0813">Transport</keyword>
<dbReference type="SUPFAM" id="SSF56935">
    <property type="entry name" value="Porins"/>
    <property type="match status" value="1"/>
</dbReference>
<dbReference type="Gene3D" id="3.55.50.30">
    <property type="match status" value="1"/>
</dbReference>
<dbReference type="CDD" id="cd01347">
    <property type="entry name" value="ligand_gated_channel"/>
    <property type="match status" value="1"/>
</dbReference>
<dbReference type="AlphaFoldDB" id="A0A426V7E4"/>
<dbReference type="Gene3D" id="2.40.170.20">
    <property type="entry name" value="TonB-dependent receptor, beta-barrel domain"/>
    <property type="match status" value="1"/>
</dbReference>
<dbReference type="PROSITE" id="PS52016">
    <property type="entry name" value="TONB_DEPENDENT_REC_3"/>
    <property type="match status" value="1"/>
</dbReference>
<dbReference type="NCBIfam" id="TIGR01783">
    <property type="entry name" value="TonB-siderophor"/>
    <property type="match status" value="1"/>
</dbReference>
<evidence type="ECO:0000256" key="2">
    <source>
        <dbReference type="ARBA" id="ARBA00009810"/>
    </source>
</evidence>
<dbReference type="InterPro" id="IPR000531">
    <property type="entry name" value="Beta-barrel_TonB"/>
</dbReference>
<evidence type="ECO:0000256" key="12">
    <source>
        <dbReference type="ARBA" id="ARBA00023170"/>
    </source>
</evidence>
<dbReference type="PROSITE" id="PS01156">
    <property type="entry name" value="TONB_DEPENDENT_REC_2"/>
    <property type="match status" value="1"/>
</dbReference>
<keyword evidence="10 16" id="KW-0798">TonB box</keyword>
<evidence type="ECO:0000256" key="8">
    <source>
        <dbReference type="ARBA" id="ARBA00023004"/>
    </source>
</evidence>
<dbReference type="InterPro" id="IPR012910">
    <property type="entry name" value="Plug_dom"/>
</dbReference>
<dbReference type="EMBL" id="RSED01000018">
    <property type="protein sequence ID" value="RRS02836.1"/>
    <property type="molecule type" value="Genomic_DNA"/>
</dbReference>
<dbReference type="Pfam" id="PF07715">
    <property type="entry name" value="Plug"/>
    <property type="match status" value="1"/>
</dbReference>
<dbReference type="InterPro" id="IPR010917">
    <property type="entry name" value="TonB_rcpt_CS"/>
</dbReference>
<evidence type="ECO:0000256" key="3">
    <source>
        <dbReference type="ARBA" id="ARBA00022448"/>
    </source>
</evidence>
<protein>
    <submittedName>
        <fullName evidence="19">TonB-dependent siderophore receptor</fullName>
    </submittedName>
</protein>
<evidence type="ECO:0000256" key="17">
    <source>
        <dbReference type="SAM" id="MobiDB-lite"/>
    </source>
</evidence>